<reference evidence="2 3" key="1">
    <citation type="submission" date="2023-02" db="EMBL/GenBank/DDBJ databases">
        <title>LHISI_Scaffold_Assembly.</title>
        <authorList>
            <person name="Stuart O.P."/>
            <person name="Cleave R."/>
            <person name="Magrath M.J.L."/>
            <person name="Mikheyev A.S."/>
        </authorList>
    </citation>
    <scope>NUCLEOTIDE SEQUENCE [LARGE SCALE GENOMIC DNA]</scope>
    <source>
        <strain evidence="2">Daus_M_001</strain>
        <tissue evidence="2">Leg muscle</tissue>
    </source>
</reference>
<dbReference type="EMBL" id="JARBHB010000006">
    <property type="protein sequence ID" value="KAJ8880406.1"/>
    <property type="molecule type" value="Genomic_DNA"/>
</dbReference>
<keyword evidence="3" id="KW-1185">Reference proteome</keyword>
<dbReference type="Proteomes" id="UP001159363">
    <property type="component" value="Chromosome 5"/>
</dbReference>
<dbReference type="InterPro" id="IPR029526">
    <property type="entry name" value="PGBD"/>
</dbReference>
<dbReference type="Pfam" id="PF13843">
    <property type="entry name" value="DDE_Tnp_1_7"/>
    <property type="match status" value="1"/>
</dbReference>
<dbReference type="PANTHER" id="PTHR46599">
    <property type="entry name" value="PIGGYBAC TRANSPOSABLE ELEMENT-DERIVED PROTEIN 4"/>
    <property type="match status" value="1"/>
</dbReference>
<comment type="caution">
    <text evidence="2">The sequence shown here is derived from an EMBL/GenBank/DDBJ whole genome shotgun (WGS) entry which is preliminary data.</text>
</comment>
<evidence type="ECO:0000259" key="1">
    <source>
        <dbReference type="Pfam" id="PF13843"/>
    </source>
</evidence>
<feature type="domain" description="PiggyBac transposable element-derived protein" evidence="1">
    <location>
        <begin position="6"/>
        <end position="100"/>
    </location>
</feature>
<dbReference type="PANTHER" id="PTHR46599:SF3">
    <property type="entry name" value="PIGGYBAC TRANSPOSABLE ELEMENT-DERIVED PROTEIN 4"/>
    <property type="match status" value="1"/>
</dbReference>
<proteinExistence type="predicted"/>
<protein>
    <recommendedName>
        <fullName evidence="1">PiggyBac transposable element-derived protein domain-containing protein</fullName>
    </recommendedName>
</protein>
<name>A0ABQ9H817_9NEOP</name>
<evidence type="ECO:0000313" key="3">
    <source>
        <dbReference type="Proteomes" id="UP001159363"/>
    </source>
</evidence>
<organism evidence="2 3">
    <name type="scientific">Dryococelus australis</name>
    <dbReference type="NCBI Taxonomy" id="614101"/>
    <lineage>
        <taxon>Eukaryota</taxon>
        <taxon>Metazoa</taxon>
        <taxon>Ecdysozoa</taxon>
        <taxon>Arthropoda</taxon>
        <taxon>Hexapoda</taxon>
        <taxon>Insecta</taxon>
        <taxon>Pterygota</taxon>
        <taxon>Neoptera</taxon>
        <taxon>Polyneoptera</taxon>
        <taxon>Phasmatodea</taxon>
        <taxon>Verophasmatodea</taxon>
        <taxon>Anareolatae</taxon>
        <taxon>Phasmatidae</taxon>
        <taxon>Eurycanthinae</taxon>
        <taxon>Dryococelus</taxon>
    </lineage>
</organism>
<sequence length="101" mass="11726">MLCDIYSRVYTPSQQLALDEVMLAWRGRLRFRVYNPGKIVKYGIIVRMVCESSKGRICKLLIYDGSGMKLEKTALELLQTCQVHMDNYYNSTKLQKDLLAK</sequence>
<evidence type="ECO:0000313" key="2">
    <source>
        <dbReference type="EMBL" id="KAJ8880406.1"/>
    </source>
</evidence>
<gene>
    <name evidence="2" type="ORF">PR048_016875</name>
</gene>
<accession>A0ABQ9H817</accession>